<dbReference type="OrthoDB" id="5857966at2759"/>
<keyword evidence="8" id="KW-0418">Kinase</keyword>
<keyword evidence="4" id="KW-0808">Transferase</keyword>
<evidence type="ECO:0000256" key="11">
    <source>
        <dbReference type="ARBA" id="ARBA00023136"/>
    </source>
</evidence>
<evidence type="ECO:0000256" key="4">
    <source>
        <dbReference type="ARBA" id="ARBA00022679"/>
    </source>
</evidence>
<dbReference type="EMBL" id="CP097511">
    <property type="protein sequence ID" value="URE45279.1"/>
    <property type="molecule type" value="Genomic_DNA"/>
</dbReference>
<dbReference type="PANTHER" id="PTHR27009">
    <property type="entry name" value="RUST RESISTANCE KINASE LR10-RELATED"/>
    <property type="match status" value="1"/>
</dbReference>
<dbReference type="GO" id="GO:0016020">
    <property type="term" value="C:membrane"/>
    <property type="evidence" value="ECO:0007669"/>
    <property type="project" value="UniProtKB-SubCell"/>
</dbReference>
<keyword evidence="9" id="KW-0067">ATP-binding</keyword>
<evidence type="ECO:0000256" key="12">
    <source>
        <dbReference type="ARBA" id="ARBA00023180"/>
    </source>
</evidence>
<comment type="catalytic activity">
    <reaction evidence="13">
        <text>L-threonyl-[protein] + ATP = O-phospho-L-threonyl-[protein] + ADP + H(+)</text>
        <dbReference type="Rhea" id="RHEA:46608"/>
        <dbReference type="Rhea" id="RHEA-COMP:11060"/>
        <dbReference type="Rhea" id="RHEA-COMP:11605"/>
        <dbReference type="ChEBI" id="CHEBI:15378"/>
        <dbReference type="ChEBI" id="CHEBI:30013"/>
        <dbReference type="ChEBI" id="CHEBI:30616"/>
        <dbReference type="ChEBI" id="CHEBI:61977"/>
        <dbReference type="ChEBI" id="CHEBI:456216"/>
        <dbReference type="EC" id="2.7.11.1"/>
    </reaction>
</comment>
<dbReference type="InterPro" id="IPR045874">
    <property type="entry name" value="LRK10/LRL21-25-like"/>
</dbReference>
<protein>
    <recommendedName>
        <fullName evidence="2">non-specific serine/threonine protein kinase</fullName>
        <ecNumber evidence="2">2.7.11.1</ecNumber>
    </recommendedName>
</protein>
<keyword evidence="5" id="KW-0812">Transmembrane</keyword>
<evidence type="ECO:0000256" key="7">
    <source>
        <dbReference type="ARBA" id="ARBA00022741"/>
    </source>
</evidence>
<dbReference type="InterPro" id="IPR000719">
    <property type="entry name" value="Prot_kinase_dom"/>
</dbReference>
<evidence type="ECO:0000256" key="2">
    <source>
        <dbReference type="ARBA" id="ARBA00012513"/>
    </source>
</evidence>
<keyword evidence="10" id="KW-1133">Transmembrane helix</keyword>
<keyword evidence="3" id="KW-0723">Serine/threonine-protein kinase</keyword>
<dbReference type="Pfam" id="PF00069">
    <property type="entry name" value="Pkinase"/>
    <property type="match status" value="1"/>
</dbReference>
<organism evidence="16 17">
    <name type="scientific">Musa troglodytarum</name>
    <name type="common">fe'i banana</name>
    <dbReference type="NCBI Taxonomy" id="320322"/>
    <lineage>
        <taxon>Eukaryota</taxon>
        <taxon>Viridiplantae</taxon>
        <taxon>Streptophyta</taxon>
        <taxon>Embryophyta</taxon>
        <taxon>Tracheophyta</taxon>
        <taxon>Spermatophyta</taxon>
        <taxon>Magnoliopsida</taxon>
        <taxon>Liliopsida</taxon>
        <taxon>Zingiberales</taxon>
        <taxon>Musaceae</taxon>
        <taxon>Musa</taxon>
    </lineage>
</organism>
<gene>
    <name evidence="16" type="ORF">MUK42_17281</name>
</gene>
<sequence>MPGGSLDKHIFSASRSNHRRFTMEKLRDIALGVARGIDYLHHGCDMRIVHFDIKPRNILLGHAFTPKISDFGLAKLYPKDYSLISISA</sequence>
<dbReference type="PROSITE" id="PS00108">
    <property type="entry name" value="PROTEIN_KINASE_ST"/>
    <property type="match status" value="1"/>
</dbReference>
<evidence type="ECO:0000256" key="8">
    <source>
        <dbReference type="ARBA" id="ARBA00022777"/>
    </source>
</evidence>
<keyword evidence="11" id="KW-0472">Membrane</keyword>
<keyword evidence="12" id="KW-0325">Glycoprotein</keyword>
<accession>A0A9E7IBA8</accession>
<dbReference type="PROSITE" id="PS50011">
    <property type="entry name" value="PROTEIN_KINASE_DOM"/>
    <property type="match status" value="1"/>
</dbReference>
<dbReference type="InterPro" id="IPR008271">
    <property type="entry name" value="Ser/Thr_kinase_AS"/>
</dbReference>
<evidence type="ECO:0000256" key="6">
    <source>
        <dbReference type="ARBA" id="ARBA00022729"/>
    </source>
</evidence>
<dbReference type="SUPFAM" id="SSF56112">
    <property type="entry name" value="Protein kinase-like (PK-like)"/>
    <property type="match status" value="1"/>
</dbReference>
<dbReference type="InterPro" id="IPR011009">
    <property type="entry name" value="Kinase-like_dom_sf"/>
</dbReference>
<dbReference type="EC" id="2.7.11.1" evidence="2"/>
<name>A0A9E7IBA8_9LILI</name>
<evidence type="ECO:0000256" key="5">
    <source>
        <dbReference type="ARBA" id="ARBA00022692"/>
    </source>
</evidence>
<evidence type="ECO:0000256" key="14">
    <source>
        <dbReference type="ARBA" id="ARBA00048679"/>
    </source>
</evidence>
<evidence type="ECO:0000256" key="10">
    <source>
        <dbReference type="ARBA" id="ARBA00022989"/>
    </source>
</evidence>
<evidence type="ECO:0000313" key="17">
    <source>
        <dbReference type="Proteomes" id="UP001055439"/>
    </source>
</evidence>
<evidence type="ECO:0000259" key="15">
    <source>
        <dbReference type="PROSITE" id="PS50011"/>
    </source>
</evidence>
<keyword evidence="7" id="KW-0547">Nucleotide-binding</keyword>
<dbReference type="GO" id="GO:0004674">
    <property type="term" value="F:protein serine/threonine kinase activity"/>
    <property type="evidence" value="ECO:0007669"/>
    <property type="project" value="UniProtKB-KW"/>
</dbReference>
<comment type="catalytic activity">
    <reaction evidence="14">
        <text>L-seryl-[protein] + ATP = O-phospho-L-seryl-[protein] + ADP + H(+)</text>
        <dbReference type="Rhea" id="RHEA:17989"/>
        <dbReference type="Rhea" id="RHEA-COMP:9863"/>
        <dbReference type="Rhea" id="RHEA-COMP:11604"/>
        <dbReference type="ChEBI" id="CHEBI:15378"/>
        <dbReference type="ChEBI" id="CHEBI:29999"/>
        <dbReference type="ChEBI" id="CHEBI:30616"/>
        <dbReference type="ChEBI" id="CHEBI:83421"/>
        <dbReference type="ChEBI" id="CHEBI:456216"/>
        <dbReference type="EC" id="2.7.11.1"/>
    </reaction>
</comment>
<dbReference type="Gene3D" id="1.10.510.10">
    <property type="entry name" value="Transferase(Phosphotransferase) domain 1"/>
    <property type="match status" value="1"/>
</dbReference>
<evidence type="ECO:0000313" key="16">
    <source>
        <dbReference type="EMBL" id="URE45279.1"/>
    </source>
</evidence>
<reference evidence="16" key="1">
    <citation type="submission" date="2022-05" db="EMBL/GenBank/DDBJ databases">
        <title>The Musa troglodytarum L. genome provides insights into the mechanism of non-climacteric behaviour and enrichment of carotenoids.</title>
        <authorList>
            <person name="Wang J."/>
        </authorList>
    </citation>
    <scope>NUCLEOTIDE SEQUENCE</scope>
    <source>
        <tissue evidence="16">Leaf</tissue>
    </source>
</reference>
<evidence type="ECO:0000256" key="9">
    <source>
        <dbReference type="ARBA" id="ARBA00022840"/>
    </source>
</evidence>
<dbReference type="AlphaFoldDB" id="A0A9E7IBA8"/>
<evidence type="ECO:0000256" key="1">
    <source>
        <dbReference type="ARBA" id="ARBA00004479"/>
    </source>
</evidence>
<dbReference type="GO" id="GO:0005524">
    <property type="term" value="F:ATP binding"/>
    <property type="evidence" value="ECO:0007669"/>
    <property type="project" value="UniProtKB-KW"/>
</dbReference>
<dbReference type="Proteomes" id="UP001055439">
    <property type="component" value="Chromosome 9"/>
</dbReference>
<keyword evidence="6" id="KW-0732">Signal</keyword>
<comment type="subcellular location">
    <subcellularLocation>
        <location evidence="1">Membrane</location>
        <topology evidence="1">Single-pass type I membrane protein</topology>
    </subcellularLocation>
</comment>
<proteinExistence type="predicted"/>
<feature type="domain" description="Protein kinase" evidence="15">
    <location>
        <begin position="1"/>
        <end position="88"/>
    </location>
</feature>
<evidence type="ECO:0000256" key="3">
    <source>
        <dbReference type="ARBA" id="ARBA00022527"/>
    </source>
</evidence>
<keyword evidence="17" id="KW-1185">Reference proteome</keyword>
<dbReference type="FunFam" id="1.10.510.10:FF:001023">
    <property type="entry name" value="Os07g0541700 protein"/>
    <property type="match status" value="1"/>
</dbReference>
<evidence type="ECO:0000256" key="13">
    <source>
        <dbReference type="ARBA" id="ARBA00047899"/>
    </source>
</evidence>